<evidence type="ECO:0000313" key="2">
    <source>
        <dbReference type="Proteomes" id="UP001160483"/>
    </source>
</evidence>
<accession>A0AAU9LA16</accession>
<dbReference type="AlphaFoldDB" id="A0AAU9LA16"/>
<dbReference type="Proteomes" id="UP001160483">
    <property type="component" value="Unassembled WGS sequence"/>
</dbReference>
<gene>
    <name evidence="1" type="ORF">PBS003_LOCUS6396</name>
</gene>
<evidence type="ECO:0000313" key="1">
    <source>
        <dbReference type="EMBL" id="CAH0479762.1"/>
    </source>
</evidence>
<reference evidence="1" key="1">
    <citation type="submission" date="2021-11" db="EMBL/GenBank/DDBJ databases">
        <authorList>
            <person name="Islam A."/>
            <person name="Islam S."/>
            <person name="Flora M.S."/>
            <person name="Rahman M."/>
            <person name="Ziaur R.M."/>
            <person name="Epstein J.H."/>
            <person name="Hassan M."/>
            <person name="Klassen M."/>
            <person name="Woodard K."/>
            <person name="Webb A."/>
            <person name="Webby R.J."/>
            <person name="El Zowalaty M.E."/>
        </authorList>
    </citation>
    <scope>NUCLEOTIDE SEQUENCE</scope>
    <source>
        <strain evidence="1">Pbs3</strain>
    </source>
</reference>
<dbReference type="EMBL" id="CAKKTJ010000320">
    <property type="protein sequence ID" value="CAH0479762.1"/>
    <property type="molecule type" value="Genomic_DNA"/>
</dbReference>
<evidence type="ECO:0008006" key="3">
    <source>
        <dbReference type="Google" id="ProtNLM"/>
    </source>
</evidence>
<sequence>MASRMEYSLPPPTTQEPKPMEVDAIKHATYSRRAPSVECRKPVAPKRLHCFRFCKPGHHAAVCRAHAPVLAVAASDVTVKAADQPNPEGNHVYGDGASRPLRALVDSGASNKFVHADSLPVLPSRLRVRES</sequence>
<proteinExistence type="predicted"/>
<name>A0AAU9LA16_9STRA</name>
<comment type="caution">
    <text evidence="1">The sequence shown here is derived from an EMBL/GenBank/DDBJ whole genome shotgun (WGS) entry which is preliminary data.</text>
</comment>
<organism evidence="1 2">
    <name type="scientific">Peronospora belbahrii</name>
    <dbReference type="NCBI Taxonomy" id="622444"/>
    <lineage>
        <taxon>Eukaryota</taxon>
        <taxon>Sar</taxon>
        <taxon>Stramenopiles</taxon>
        <taxon>Oomycota</taxon>
        <taxon>Peronosporomycetes</taxon>
        <taxon>Peronosporales</taxon>
        <taxon>Peronosporaceae</taxon>
        <taxon>Peronospora</taxon>
    </lineage>
</organism>
<protein>
    <recommendedName>
        <fullName evidence="3">Peptidase A2 domain-containing protein</fullName>
    </recommendedName>
</protein>